<evidence type="ECO:0000259" key="3">
    <source>
        <dbReference type="PROSITE" id="PS50097"/>
    </source>
</evidence>
<dbReference type="Gene3D" id="1.25.40.420">
    <property type="match status" value="1"/>
</dbReference>
<dbReference type="PANTHER" id="PTHR45774:SF3">
    <property type="entry name" value="BTB (POZ) DOMAIN-CONTAINING 2B-RELATED"/>
    <property type="match status" value="1"/>
</dbReference>
<comment type="subcellular location">
    <subcellularLocation>
        <location evidence="1">Cytoplasm</location>
    </subcellularLocation>
</comment>
<dbReference type="PROSITE" id="PS50097">
    <property type="entry name" value="BTB"/>
    <property type="match status" value="1"/>
</dbReference>
<keyword evidence="5" id="KW-1185">Reference proteome</keyword>
<dbReference type="InterPro" id="IPR038648">
    <property type="entry name" value="PHR_sf"/>
</dbReference>
<evidence type="ECO:0000313" key="5">
    <source>
        <dbReference type="Proteomes" id="UP001159405"/>
    </source>
</evidence>
<dbReference type="SMART" id="SM00875">
    <property type="entry name" value="BACK"/>
    <property type="match status" value="1"/>
</dbReference>
<comment type="caution">
    <text evidence="4">The sequence shown here is derived from an EMBL/GenBank/DDBJ whole genome shotgun (WGS) entry which is preliminary data.</text>
</comment>
<dbReference type="Gene3D" id="3.30.710.10">
    <property type="entry name" value="Potassium Channel Kv1.1, Chain A"/>
    <property type="match status" value="1"/>
</dbReference>
<dbReference type="Pfam" id="PF07707">
    <property type="entry name" value="BACK"/>
    <property type="match status" value="1"/>
</dbReference>
<feature type="domain" description="BTB" evidence="3">
    <location>
        <begin position="40"/>
        <end position="119"/>
    </location>
</feature>
<dbReference type="InterPro" id="IPR011333">
    <property type="entry name" value="SKP1/BTB/POZ_sf"/>
</dbReference>
<evidence type="ECO:0000313" key="4">
    <source>
        <dbReference type="EMBL" id="CAH3174974.1"/>
    </source>
</evidence>
<dbReference type="SUPFAM" id="SSF54695">
    <property type="entry name" value="POZ domain"/>
    <property type="match status" value="1"/>
</dbReference>
<gene>
    <name evidence="4" type="ORF">PLOB_00015567</name>
</gene>
<dbReference type="Proteomes" id="UP001159405">
    <property type="component" value="Unassembled WGS sequence"/>
</dbReference>
<name>A0ABN8R6Z6_9CNID</name>
<dbReference type="InterPro" id="IPR012983">
    <property type="entry name" value="PHR"/>
</dbReference>
<accession>A0ABN8R6Z6</accession>
<evidence type="ECO:0000256" key="1">
    <source>
        <dbReference type="ARBA" id="ARBA00004496"/>
    </source>
</evidence>
<dbReference type="InterPro" id="IPR011705">
    <property type="entry name" value="BACK"/>
</dbReference>
<organism evidence="4 5">
    <name type="scientific">Porites lobata</name>
    <dbReference type="NCBI Taxonomy" id="104759"/>
    <lineage>
        <taxon>Eukaryota</taxon>
        <taxon>Metazoa</taxon>
        <taxon>Cnidaria</taxon>
        <taxon>Anthozoa</taxon>
        <taxon>Hexacorallia</taxon>
        <taxon>Scleractinia</taxon>
        <taxon>Fungiina</taxon>
        <taxon>Poritidae</taxon>
        <taxon>Porites</taxon>
    </lineage>
</organism>
<dbReference type="SMART" id="SM00225">
    <property type="entry name" value="BTB"/>
    <property type="match status" value="1"/>
</dbReference>
<protein>
    <recommendedName>
        <fullName evidence="3">BTB domain-containing protein</fullName>
    </recommendedName>
</protein>
<dbReference type="Pfam" id="PF00651">
    <property type="entry name" value="BTB"/>
    <property type="match status" value="1"/>
</dbReference>
<dbReference type="Pfam" id="PF08005">
    <property type="entry name" value="PHR"/>
    <property type="match status" value="1"/>
</dbReference>
<dbReference type="PANTHER" id="PTHR45774">
    <property type="entry name" value="BTB/POZ DOMAIN-CONTAINING"/>
    <property type="match status" value="1"/>
</dbReference>
<dbReference type="InterPro" id="IPR000210">
    <property type="entry name" value="BTB/POZ_dom"/>
</dbReference>
<dbReference type="EMBL" id="CALNXK010000195">
    <property type="protein sequence ID" value="CAH3174974.1"/>
    <property type="molecule type" value="Genomic_DNA"/>
</dbReference>
<evidence type="ECO:0000256" key="2">
    <source>
        <dbReference type="ARBA" id="ARBA00022490"/>
    </source>
</evidence>
<sequence>MAGFNHLPGSLTPRSWFDLQEKKAKERERTLFLLNNDLLSDIKFIVSASNVETDSQNQKSKMVIPAHKFLLAVRSPVFFAMFCGEMAEKSDTIDLPDCEYDGVLEMLRYLYSEEVELNDGNVLHVLYLAKKYVLPSLADECIVFLLRQLTVANVLCVLSHAKQYEDKPLVDRCWEMIDRETEAVVKSEEFVTIDKSLLEAIVKRDTLTISELQLFKAVDQWAVKKCEMQGLATDGDIKRRILGEEIVKNLRFPVMEERESHGVVLDSKILTDEEKNELFYENLSGKLVTPGFPEFRRTGTYQSCCRFGTYYSCAHDPYHLEEKEMGCRDYDGKNATFHTIALQVTLKIAQAKKGILLLFLENKICYSVPLSYSADKINGFDVLFDPFVLKKNVKYVVRADVDGPDCCYGKDGVDIVKCGGVTFHFKNYQEKKDYSETNIQLGQFAEFFFKPLEECCRDYPVYQ</sequence>
<dbReference type="Gene3D" id="2.60.120.820">
    <property type="entry name" value="PHR domain"/>
    <property type="match status" value="1"/>
</dbReference>
<proteinExistence type="predicted"/>
<reference evidence="4 5" key="1">
    <citation type="submission" date="2022-05" db="EMBL/GenBank/DDBJ databases">
        <authorList>
            <consortium name="Genoscope - CEA"/>
            <person name="William W."/>
        </authorList>
    </citation>
    <scope>NUCLEOTIDE SEQUENCE [LARGE SCALE GENOMIC DNA]</scope>
</reference>
<keyword evidence="2" id="KW-0963">Cytoplasm</keyword>